<evidence type="ECO:0000313" key="1">
    <source>
        <dbReference type="EMBL" id="MFE8700037.1"/>
    </source>
</evidence>
<reference evidence="1 2" key="1">
    <citation type="submission" date="2024-08" db="EMBL/GenBank/DDBJ databases">
        <title>Two novel Cytobacillus novel species.</title>
        <authorList>
            <person name="Liu G."/>
        </authorList>
    </citation>
    <scope>NUCLEOTIDE SEQUENCE [LARGE SCALE GENOMIC DNA]</scope>
    <source>
        <strain evidence="1 2">FJAT-54145</strain>
    </source>
</reference>
<evidence type="ECO:0000313" key="2">
    <source>
        <dbReference type="Proteomes" id="UP001601059"/>
    </source>
</evidence>
<gene>
    <name evidence="1" type="ORF">ACFYKX_05295</name>
</gene>
<comment type="caution">
    <text evidence="1">The sequence shown here is derived from an EMBL/GenBank/DDBJ whole genome shotgun (WGS) entry which is preliminary data.</text>
</comment>
<keyword evidence="2" id="KW-1185">Reference proteome</keyword>
<dbReference type="InterPro" id="IPR026838">
    <property type="entry name" value="YheC/D"/>
</dbReference>
<organism evidence="1 2">
    <name type="scientific">Cytobacillus spartinae</name>
    <dbReference type="NCBI Taxonomy" id="3299023"/>
    <lineage>
        <taxon>Bacteria</taxon>
        <taxon>Bacillati</taxon>
        <taxon>Bacillota</taxon>
        <taxon>Bacilli</taxon>
        <taxon>Bacillales</taxon>
        <taxon>Bacillaceae</taxon>
        <taxon>Cytobacillus</taxon>
    </lineage>
</organism>
<name>A0ABW6KBC9_9BACI</name>
<sequence>MKVKKGRWKIYQLLKSDKELSNYLLEESLLDEKSIVDLVTKYRDIEILPCFGFGKIIVKTLKTNQYQIKNHIKNLMIPQKDQLYKSLISNEFIKEKRFYIVKPLDRSVGTSCYVTLRRKLLSSGWNVSIQHPLPTIPLNNQAITIAKQITKKMEDNIEPDSTLVIKLLTHEKNLWISDIMELRPLSKWSQYKSVTSKKKYKVRLPDTAILTEKSLFDFLQKYKQVFIKPCNGQWGKGIAQITLKDHDVYEIHYEKKSIEVTGFVTTYEFLQSTLLLNNFYLVQQKIKLARMDGNIFDIRVLIQLDPDCDTWIVNGALIKIAHDDYIVTNVSKKILPLGEALEKLYGSNTELLKKKVDHASYHLANRFHHLYKDITIIGFDLGVDLEGNIWFIEANFKPDISMFYLLKDKGMHEKIVNGIKKNKKKKTYEQVGDTPTIPPPLA</sequence>
<protein>
    <submittedName>
        <fullName evidence="1">YheC/YheD family protein</fullName>
    </submittedName>
</protein>
<dbReference type="Proteomes" id="UP001601059">
    <property type="component" value="Unassembled WGS sequence"/>
</dbReference>
<proteinExistence type="predicted"/>
<dbReference type="Gene3D" id="3.30.470.20">
    <property type="entry name" value="ATP-grasp fold, B domain"/>
    <property type="match status" value="1"/>
</dbReference>
<dbReference type="SUPFAM" id="SSF56059">
    <property type="entry name" value="Glutathione synthetase ATP-binding domain-like"/>
    <property type="match status" value="1"/>
</dbReference>
<dbReference type="Pfam" id="PF14398">
    <property type="entry name" value="ATPgrasp_YheCD"/>
    <property type="match status" value="1"/>
</dbReference>
<dbReference type="RefSeq" id="WP_389358746.1">
    <property type="nucleotide sequence ID" value="NZ_JBIACK010000001.1"/>
</dbReference>
<dbReference type="EMBL" id="JBIACK010000001">
    <property type="protein sequence ID" value="MFE8700037.1"/>
    <property type="molecule type" value="Genomic_DNA"/>
</dbReference>
<accession>A0ABW6KBC9</accession>